<gene>
    <name evidence="2" type="ORF">TKK_010101</name>
</gene>
<dbReference type="AlphaFoldDB" id="A0ABD2WSP0"/>
<dbReference type="Proteomes" id="UP001627154">
    <property type="component" value="Unassembled WGS sequence"/>
</dbReference>
<reference evidence="2 3" key="1">
    <citation type="journal article" date="2024" name="bioRxiv">
        <title>A reference genome for Trichogramma kaykai: A tiny desert-dwelling parasitoid wasp with competing sex-ratio distorters.</title>
        <authorList>
            <person name="Culotta J."/>
            <person name="Lindsey A.R."/>
        </authorList>
    </citation>
    <scope>NUCLEOTIDE SEQUENCE [LARGE SCALE GENOMIC DNA]</scope>
    <source>
        <strain evidence="2 3">KSX58</strain>
    </source>
</reference>
<organism evidence="2 3">
    <name type="scientific">Trichogramma kaykai</name>
    <dbReference type="NCBI Taxonomy" id="54128"/>
    <lineage>
        <taxon>Eukaryota</taxon>
        <taxon>Metazoa</taxon>
        <taxon>Ecdysozoa</taxon>
        <taxon>Arthropoda</taxon>
        <taxon>Hexapoda</taxon>
        <taxon>Insecta</taxon>
        <taxon>Pterygota</taxon>
        <taxon>Neoptera</taxon>
        <taxon>Endopterygota</taxon>
        <taxon>Hymenoptera</taxon>
        <taxon>Apocrita</taxon>
        <taxon>Proctotrupomorpha</taxon>
        <taxon>Chalcidoidea</taxon>
        <taxon>Trichogrammatidae</taxon>
        <taxon>Trichogramma</taxon>
    </lineage>
</organism>
<protein>
    <submittedName>
        <fullName evidence="2">Uncharacterized protein</fullName>
    </submittedName>
</protein>
<proteinExistence type="predicted"/>
<name>A0ABD2WSP0_9HYME</name>
<evidence type="ECO:0000256" key="1">
    <source>
        <dbReference type="SAM" id="MobiDB-lite"/>
    </source>
</evidence>
<evidence type="ECO:0000313" key="2">
    <source>
        <dbReference type="EMBL" id="KAL3395950.1"/>
    </source>
</evidence>
<sequence>MRAPAARAGAKAHYISAARERERERQGRLLRSDELRGKSVSAVNQQLHSRETTLLPLSSSPALFDACDSIYTQPRERARGYRRQLRPS</sequence>
<evidence type="ECO:0000313" key="3">
    <source>
        <dbReference type="Proteomes" id="UP001627154"/>
    </source>
</evidence>
<comment type="caution">
    <text evidence="2">The sequence shown here is derived from an EMBL/GenBank/DDBJ whole genome shotgun (WGS) entry which is preliminary data.</text>
</comment>
<keyword evidence="3" id="KW-1185">Reference proteome</keyword>
<accession>A0ABD2WSP0</accession>
<feature type="compositionally biased region" description="Basic and acidic residues" evidence="1">
    <location>
        <begin position="18"/>
        <end position="33"/>
    </location>
</feature>
<dbReference type="EMBL" id="JBJJXI010000076">
    <property type="protein sequence ID" value="KAL3395950.1"/>
    <property type="molecule type" value="Genomic_DNA"/>
</dbReference>
<feature type="compositionally biased region" description="Low complexity" evidence="1">
    <location>
        <begin position="1"/>
        <end position="12"/>
    </location>
</feature>
<feature type="region of interest" description="Disordered" evidence="1">
    <location>
        <begin position="1"/>
        <end position="33"/>
    </location>
</feature>